<evidence type="ECO:0000313" key="4">
    <source>
        <dbReference type="Proteomes" id="UP001321475"/>
    </source>
</evidence>
<accession>A0ABN6X9L0</accession>
<dbReference type="InterPro" id="IPR006657">
    <property type="entry name" value="MoPterin_dinucl-bd_dom"/>
</dbReference>
<reference evidence="4" key="1">
    <citation type="journal article" date="2019" name="Int. J. Syst. Evol. Microbiol.">
        <title>The Global Catalogue of Microorganisms (GCM) 10K type strain sequencing project: providing services to taxonomists for standard genome sequencing and annotation.</title>
        <authorList>
            <consortium name="The Broad Institute Genomics Platform"/>
            <consortium name="The Broad Institute Genome Sequencing Center for Infectious Disease"/>
            <person name="Wu L."/>
            <person name="Ma J."/>
        </authorList>
    </citation>
    <scope>NUCLEOTIDE SEQUENCE [LARGE SCALE GENOMIC DNA]</scope>
    <source>
        <strain evidence="4">NBRC 108565</strain>
    </source>
</reference>
<evidence type="ECO:0000256" key="1">
    <source>
        <dbReference type="SAM" id="MobiDB-lite"/>
    </source>
</evidence>
<evidence type="ECO:0000313" key="3">
    <source>
        <dbReference type="EMBL" id="BDZ41489.1"/>
    </source>
</evidence>
<sequence>MIHAAARWTDKIRADTVFMPFHWSGEGSVNRITTDATDPISGMPEFKVCAVSVTAAPPAPPAPAAPAGSTTGSTVPGRAETPPDHRQPGASSGPRLDQEVTA</sequence>
<evidence type="ECO:0000259" key="2">
    <source>
        <dbReference type="Pfam" id="PF01568"/>
    </source>
</evidence>
<dbReference type="Pfam" id="PF01568">
    <property type="entry name" value="Molydop_binding"/>
    <property type="match status" value="1"/>
</dbReference>
<organism evidence="3 4">
    <name type="scientific">Paraoerskovia sediminicola</name>
    <dbReference type="NCBI Taxonomy" id="1138587"/>
    <lineage>
        <taxon>Bacteria</taxon>
        <taxon>Bacillati</taxon>
        <taxon>Actinomycetota</taxon>
        <taxon>Actinomycetes</taxon>
        <taxon>Micrococcales</taxon>
        <taxon>Cellulomonadaceae</taxon>
        <taxon>Paraoerskovia</taxon>
    </lineage>
</organism>
<dbReference type="Gene3D" id="2.40.40.20">
    <property type="match status" value="1"/>
</dbReference>
<proteinExistence type="predicted"/>
<protein>
    <recommendedName>
        <fullName evidence="2">Molybdopterin dinucleotide-binding domain-containing protein</fullName>
    </recommendedName>
</protein>
<dbReference type="Proteomes" id="UP001321475">
    <property type="component" value="Chromosome"/>
</dbReference>
<dbReference type="EMBL" id="AP027729">
    <property type="protein sequence ID" value="BDZ41489.1"/>
    <property type="molecule type" value="Genomic_DNA"/>
</dbReference>
<feature type="region of interest" description="Disordered" evidence="1">
    <location>
        <begin position="55"/>
        <end position="102"/>
    </location>
</feature>
<dbReference type="InterPro" id="IPR009010">
    <property type="entry name" value="Asp_de-COase-like_dom_sf"/>
</dbReference>
<keyword evidence="4" id="KW-1185">Reference proteome</keyword>
<feature type="domain" description="Molybdopterin dinucleotide-binding" evidence="2">
    <location>
        <begin position="2"/>
        <end position="50"/>
    </location>
</feature>
<dbReference type="SUPFAM" id="SSF50692">
    <property type="entry name" value="ADC-like"/>
    <property type="match status" value="1"/>
</dbReference>
<name>A0ABN6X9L0_9CELL</name>
<gene>
    <name evidence="3" type="ORF">GCM10025865_07880</name>
</gene>